<proteinExistence type="predicted"/>
<organism evidence="1 2">
    <name type="scientific">Curtobacterium citreum</name>
    <dbReference type="NCBI Taxonomy" id="2036"/>
    <lineage>
        <taxon>Bacteria</taxon>
        <taxon>Bacillati</taxon>
        <taxon>Actinomycetota</taxon>
        <taxon>Actinomycetes</taxon>
        <taxon>Micrococcales</taxon>
        <taxon>Microbacteriaceae</taxon>
        <taxon>Curtobacterium</taxon>
    </lineage>
</organism>
<dbReference type="Proteomes" id="UP001652264">
    <property type="component" value="Unassembled WGS sequence"/>
</dbReference>
<gene>
    <name evidence="1" type="ORF">NYQ28_05260</name>
</gene>
<accession>A0ABT2HFD3</accession>
<dbReference type="EMBL" id="JANVAD010000002">
    <property type="protein sequence ID" value="MCS6521973.1"/>
    <property type="molecule type" value="Genomic_DNA"/>
</dbReference>
<evidence type="ECO:0000313" key="2">
    <source>
        <dbReference type="Proteomes" id="UP001652264"/>
    </source>
</evidence>
<comment type="caution">
    <text evidence="1">The sequence shown here is derived from an EMBL/GenBank/DDBJ whole genome shotgun (WGS) entry which is preliminary data.</text>
</comment>
<dbReference type="RefSeq" id="WP_167510026.1">
    <property type="nucleotide sequence ID" value="NZ_BMNV01000003.1"/>
</dbReference>
<protein>
    <submittedName>
        <fullName evidence="1">Uncharacterized protein</fullName>
    </submittedName>
</protein>
<dbReference type="GeneID" id="95325622"/>
<reference evidence="1 2" key="1">
    <citation type="submission" date="2022-08" db="EMBL/GenBank/DDBJ databases">
        <title>Taxonomy of Curtobacterium flaccumfaciens.</title>
        <authorList>
            <person name="Osdaghi E."/>
            <person name="Taghavi S.M."/>
            <person name="Hamidizade M."/>
            <person name="Abachi H."/>
            <person name="Fazliarab A."/>
            <person name="Baeyen S."/>
            <person name="Portier P."/>
            <person name="Van Vaerenbergh J."/>
            <person name="Jacques M.-A."/>
        </authorList>
    </citation>
    <scope>NUCLEOTIDE SEQUENCE [LARGE SCALE GENOMIC DNA]</scope>
    <source>
        <strain evidence="1 2">LMG8786T</strain>
    </source>
</reference>
<sequence>MTMLSVAIAILPPVQSRLTGVLVVVLAVLQVPLAWAASSQREVVVEWMHALVAAVSG</sequence>
<evidence type="ECO:0000313" key="1">
    <source>
        <dbReference type="EMBL" id="MCS6521973.1"/>
    </source>
</evidence>
<name>A0ABT2HFD3_9MICO</name>
<keyword evidence="2" id="KW-1185">Reference proteome</keyword>